<name>A0AAE3VLQ6_9HYPH</name>
<proteinExistence type="predicted"/>
<dbReference type="Pfam" id="PF00903">
    <property type="entry name" value="Glyoxalase"/>
    <property type="match status" value="1"/>
</dbReference>
<accession>A0AAE3VLQ6</accession>
<dbReference type="InterPro" id="IPR050383">
    <property type="entry name" value="GlyoxalaseI/FosfomycinResist"/>
</dbReference>
<dbReference type="PROSITE" id="PS51819">
    <property type="entry name" value="VOC"/>
    <property type="match status" value="1"/>
</dbReference>
<evidence type="ECO:0000313" key="2">
    <source>
        <dbReference type="EMBL" id="MDQ0314372.1"/>
    </source>
</evidence>
<dbReference type="InterPro" id="IPR029068">
    <property type="entry name" value="Glyas_Bleomycin-R_OHBP_Dase"/>
</dbReference>
<feature type="domain" description="VOC" evidence="1">
    <location>
        <begin position="5"/>
        <end position="115"/>
    </location>
</feature>
<gene>
    <name evidence="2" type="ORF">J2S73_000809</name>
</gene>
<dbReference type="Proteomes" id="UP001229244">
    <property type="component" value="Unassembled WGS sequence"/>
</dbReference>
<keyword evidence="2" id="KW-0456">Lyase</keyword>
<dbReference type="EMBL" id="JAUSUL010000001">
    <property type="protein sequence ID" value="MDQ0314372.1"/>
    <property type="molecule type" value="Genomic_DNA"/>
</dbReference>
<evidence type="ECO:0000313" key="3">
    <source>
        <dbReference type="Proteomes" id="UP001229244"/>
    </source>
</evidence>
<reference evidence="2" key="1">
    <citation type="submission" date="2023-07" db="EMBL/GenBank/DDBJ databases">
        <title>Genomic Encyclopedia of Type Strains, Phase IV (KMG-IV): sequencing the most valuable type-strain genomes for metagenomic binning, comparative biology and taxonomic classification.</title>
        <authorList>
            <person name="Goeker M."/>
        </authorList>
    </citation>
    <scope>NUCLEOTIDE SEQUENCE</scope>
    <source>
        <strain evidence="2">DSM 21202</strain>
    </source>
</reference>
<evidence type="ECO:0000259" key="1">
    <source>
        <dbReference type="PROSITE" id="PS51819"/>
    </source>
</evidence>
<dbReference type="PANTHER" id="PTHR21366:SF14">
    <property type="entry name" value="GLYOXALASE DOMAIN-CONTAINING PROTEIN 5"/>
    <property type="match status" value="1"/>
</dbReference>
<comment type="caution">
    <text evidence="2">The sequence shown here is derived from an EMBL/GenBank/DDBJ whole genome shotgun (WGS) entry which is preliminary data.</text>
</comment>
<keyword evidence="3" id="KW-1185">Reference proteome</keyword>
<organism evidence="2 3">
    <name type="scientific">Amorphus orientalis</name>
    <dbReference type="NCBI Taxonomy" id="649198"/>
    <lineage>
        <taxon>Bacteria</taxon>
        <taxon>Pseudomonadati</taxon>
        <taxon>Pseudomonadota</taxon>
        <taxon>Alphaproteobacteria</taxon>
        <taxon>Hyphomicrobiales</taxon>
        <taxon>Amorphaceae</taxon>
        <taxon>Amorphus</taxon>
    </lineage>
</organism>
<dbReference type="RefSeq" id="WP_306884145.1">
    <property type="nucleotide sequence ID" value="NZ_JAUSUL010000001.1"/>
</dbReference>
<dbReference type="AlphaFoldDB" id="A0AAE3VLQ6"/>
<protein>
    <submittedName>
        <fullName evidence="2">Catechol 2,3-dioxygenase-like lactoylglutathione lyase family enzyme</fullName>
    </submittedName>
</protein>
<dbReference type="GO" id="GO:0016829">
    <property type="term" value="F:lyase activity"/>
    <property type="evidence" value="ECO:0007669"/>
    <property type="project" value="UniProtKB-KW"/>
</dbReference>
<dbReference type="Gene3D" id="3.10.180.10">
    <property type="entry name" value="2,3-Dihydroxybiphenyl 1,2-Dioxygenase, domain 1"/>
    <property type="match status" value="1"/>
</dbReference>
<sequence length="135" mass="14773">MAITGLNHLTLAVTDLDRALAFYRDLLGLTLRARWADGAYLEAGDLWLCLTRDADASKAVRSDTTHAAFGVSEADFAALAEKIAAHAPLWKDNRSEGASLYFLDPDGHKLELHVGSLESRLAHYRDHPEKGVTLS</sequence>
<dbReference type="InterPro" id="IPR037523">
    <property type="entry name" value="VOC_core"/>
</dbReference>
<dbReference type="PANTHER" id="PTHR21366">
    <property type="entry name" value="GLYOXALASE FAMILY PROTEIN"/>
    <property type="match status" value="1"/>
</dbReference>
<dbReference type="SUPFAM" id="SSF54593">
    <property type="entry name" value="Glyoxalase/Bleomycin resistance protein/Dihydroxybiphenyl dioxygenase"/>
    <property type="match status" value="1"/>
</dbReference>
<dbReference type="InterPro" id="IPR004360">
    <property type="entry name" value="Glyas_Fos-R_dOase_dom"/>
</dbReference>